<dbReference type="GO" id="GO:0005829">
    <property type="term" value="C:cytosol"/>
    <property type="evidence" value="ECO:0007669"/>
    <property type="project" value="TreeGrafter"/>
</dbReference>
<evidence type="ECO:0000256" key="6">
    <source>
        <dbReference type="HAMAP-Rule" id="MF_00074"/>
    </source>
</evidence>
<dbReference type="AlphaFoldDB" id="A0A9D1UAI9"/>
<keyword evidence="1 6" id="KW-0963">Cytoplasm</keyword>
<evidence type="ECO:0000256" key="4">
    <source>
        <dbReference type="ARBA" id="ARBA00022679"/>
    </source>
</evidence>
<dbReference type="CDD" id="cd02440">
    <property type="entry name" value="AdoMet_MTases"/>
    <property type="match status" value="1"/>
</dbReference>
<proteinExistence type="inferred from homology"/>
<evidence type="ECO:0000256" key="1">
    <source>
        <dbReference type="ARBA" id="ARBA00022490"/>
    </source>
</evidence>
<feature type="binding site" evidence="6">
    <location>
        <position position="93"/>
    </location>
    <ligand>
        <name>S-adenosyl-L-methionine</name>
        <dbReference type="ChEBI" id="CHEBI:59789"/>
    </ligand>
</feature>
<dbReference type="EMBL" id="DXGH01000025">
    <property type="protein sequence ID" value="HIW80759.1"/>
    <property type="molecule type" value="Genomic_DNA"/>
</dbReference>
<dbReference type="PANTHER" id="PTHR31760">
    <property type="entry name" value="S-ADENOSYL-L-METHIONINE-DEPENDENT METHYLTRANSFERASES SUPERFAMILY PROTEIN"/>
    <property type="match status" value="1"/>
</dbReference>
<keyword evidence="3 6" id="KW-0489">Methyltransferase</keyword>
<dbReference type="InterPro" id="IPR003682">
    <property type="entry name" value="rRNA_ssu_MeTfrase_G"/>
</dbReference>
<name>A0A9D1UAI9_9FIRM</name>
<evidence type="ECO:0000313" key="8">
    <source>
        <dbReference type="Proteomes" id="UP000824265"/>
    </source>
</evidence>
<feature type="binding site" evidence="6">
    <location>
        <position position="88"/>
    </location>
    <ligand>
        <name>S-adenosyl-L-methionine</name>
        <dbReference type="ChEBI" id="CHEBI:59789"/>
    </ligand>
</feature>
<dbReference type="EC" id="2.1.1.-" evidence="6"/>
<comment type="caution">
    <text evidence="6">Lacks conserved residue(s) required for the propagation of feature annotation.</text>
</comment>
<evidence type="ECO:0000313" key="7">
    <source>
        <dbReference type="EMBL" id="HIW80759.1"/>
    </source>
</evidence>
<protein>
    <recommendedName>
        <fullName evidence="6">Ribosomal RNA small subunit methyltransferase G</fullName>
        <ecNumber evidence="6">2.1.1.-</ecNumber>
    </recommendedName>
    <alternativeName>
        <fullName evidence="6">16S rRNA 7-methylguanosine methyltransferase</fullName>
        <shortName evidence="6">16S rRNA m7G methyltransferase</shortName>
    </alternativeName>
</protein>
<accession>A0A9D1UAI9</accession>
<comment type="function">
    <text evidence="6">Specifically methylates the N7 position of a guanine in 16S rRNA.</text>
</comment>
<keyword evidence="5 6" id="KW-0949">S-adenosyl-L-methionine</keyword>
<reference evidence="7" key="2">
    <citation type="submission" date="2021-04" db="EMBL/GenBank/DDBJ databases">
        <authorList>
            <person name="Gilroy R."/>
        </authorList>
    </citation>
    <scope>NUCLEOTIDE SEQUENCE</scope>
    <source>
        <strain evidence="7">CHK195-6426</strain>
    </source>
</reference>
<evidence type="ECO:0000256" key="2">
    <source>
        <dbReference type="ARBA" id="ARBA00022552"/>
    </source>
</evidence>
<dbReference type="Pfam" id="PF02527">
    <property type="entry name" value="GidB"/>
    <property type="match status" value="1"/>
</dbReference>
<keyword evidence="4 6" id="KW-0808">Transferase</keyword>
<evidence type="ECO:0000256" key="3">
    <source>
        <dbReference type="ARBA" id="ARBA00022603"/>
    </source>
</evidence>
<sequence>MKFWRNTLNKEYNTVQFEKDLKEFGIELSEKQREQFLLYYELLIEKNQVMNLTAITDYDEVMKKHFVDSVSLVRACDMKRGISVVDVGTGAGFPGLALKIVFPDLRVTLLDSLNKRVLFLKEVVEKLGLKEVTALHGRAEDLARQKELRERFDLCVSRAVANLSTLSEYCLPFVKVGGSFISYKSEKISEELPLAENAIQVLGGKIKDQVSFYLPDSDIYRNLFVVEKIKQTPKKFPRKAGIPGKEPL</sequence>
<dbReference type="FunFam" id="3.40.50.150:FF:000041">
    <property type="entry name" value="Ribosomal RNA small subunit methyltransferase G"/>
    <property type="match status" value="1"/>
</dbReference>
<reference evidence="7" key="1">
    <citation type="journal article" date="2021" name="PeerJ">
        <title>Extensive microbial diversity within the chicken gut microbiome revealed by metagenomics and culture.</title>
        <authorList>
            <person name="Gilroy R."/>
            <person name="Ravi A."/>
            <person name="Getino M."/>
            <person name="Pursley I."/>
            <person name="Horton D.L."/>
            <person name="Alikhan N.F."/>
            <person name="Baker D."/>
            <person name="Gharbi K."/>
            <person name="Hall N."/>
            <person name="Watson M."/>
            <person name="Adriaenssens E.M."/>
            <person name="Foster-Nyarko E."/>
            <person name="Jarju S."/>
            <person name="Secka A."/>
            <person name="Antonio M."/>
            <person name="Oren A."/>
            <person name="Chaudhuri R.R."/>
            <person name="La Ragione R."/>
            <person name="Hildebrand F."/>
            <person name="Pallen M.J."/>
        </authorList>
    </citation>
    <scope>NUCLEOTIDE SEQUENCE</scope>
    <source>
        <strain evidence="7">CHK195-6426</strain>
    </source>
</reference>
<dbReference type="PIRSF" id="PIRSF003078">
    <property type="entry name" value="GidB"/>
    <property type="match status" value="1"/>
</dbReference>
<dbReference type="SUPFAM" id="SSF53335">
    <property type="entry name" value="S-adenosyl-L-methionine-dependent methyltransferases"/>
    <property type="match status" value="1"/>
</dbReference>
<feature type="binding site" evidence="6">
    <location>
        <position position="158"/>
    </location>
    <ligand>
        <name>S-adenosyl-L-methionine</name>
        <dbReference type="ChEBI" id="CHEBI:59789"/>
    </ligand>
</feature>
<comment type="subcellular location">
    <subcellularLocation>
        <location evidence="6">Cytoplasm</location>
    </subcellularLocation>
</comment>
<dbReference type="InterPro" id="IPR029063">
    <property type="entry name" value="SAM-dependent_MTases_sf"/>
</dbReference>
<dbReference type="PANTHER" id="PTHR31760:SF0">
    <property type="entry name" value="S-ADENOSYL-L-METHIONINE-DEPENDENT METHYLTRANSFERASES SUPERFAMILY PROTEIN"/>
    <property type="match status" value="1"/>
</dbReference>
<gene>
    <name evidence="6 7" type="primary">rsmG</name>
    <name evidence="7" type="ORF">H9742_04385</name>
</gene>
<feature type="binding site" evidence="6">
    <location>
        <begin position="139"/>
        <end position="140"/>
    </location>
    <ligand>
        <name>S-adenosyl-L-methionine</name>
        <dbReference type="ChEBI" id="CHEBI:59789"/>
    </ligand>
</feature>
<comment type="caution">
    <text evidence="7">The sequence shown here is derived from an EMBL/GenBank/DDBJ whole genome shotgun (WGS) entry which is preliminary data.</text>
</comment>
<dbReference type="NCBIfam" id="TIGR00138">
    <property type="entry name" value="rsmG_gidB"/>
    <property type="match status" value="1"/>
</dbReference>
<comment type="similarity">
    <text evidence="6">Belongs to the methyltransferase superfamily. RNA methyltransferase RsmG family.</text>
</comment>
<keyword evidence="2 6" id="KW-0698">rRNA processing</keyword>
<dbReference type="GO" id="GO:0070043">
    <property type="term" value="F:rRNA (guanine-N7-)-methyltransferase activity"/>
    <property type="evidence" value="ECO:0007669"/>
    <property type="project" value="UniProtKB-UniRule"/>
</dbReference>
<evidence type="ECO:0000256" key="5">
    <source>
        <dbReference type="ARBA" id="ARBA00022691"/>
    </source>
</evidence>
<dbReference type="HAMAP" id="MF_00074">
    <property type="entry name" value="16SrRNA_methyltr_G"/>
    <property type="match status" value="1"/>
</dbReference>
<dbReference type="Gene3D" id="3.40.50.150">
    <property type="entry name" value="Vaccinia Virus protein VP39"/>
    <property type="match status" value="1"/>
</dbReference>
<organism evidence="7 8">
    <name type="scientific">Candidatus Acetatifactor stercoripullorum</name>
    <dbReference type="NCBI Taxonomy" id="2838414"/>
    <lineage>
        <taxon>Bacteria</taxon>
        <taxon>Bacillati</taxon>
        <taxon>Bacillota</taxon>
        <taxon>Clostridia</taxon>
        <taxon>Lachnospirales</taxon>
        <taxon>Lachnospiraceae</taxon>
        <taxon>Acetatifactor</taxon>
    </lineage>
</organism>
<dbReference type="Proteomes" id="UP000824265">
    <property type="component" value="Unassembled WGS sequence"/>
</dbReference>